<organism evidence="4 5">
    <name type="scientific">Colletotrichum tofieldiae</name>
    <dbReference type="NCBI Taxonomy" id="708197"/>
    <lineage>
        <taxon>Eukaryota</taxon>
        <taxon>Fungi</taxon>
        <taxon>Dikarya</taxon>
        <taxon>Ascomycota</taxon>
        <taxon>Pezizomycotina</taxon>
        <taxon>Sordariomycetes</taxon>
        <taxon>Hypocreomycetidae</taxon>
        <taxon>Glomerellales</taxon>
        <taxon>Glomerellaceae</taxon>
        <taxon>Colletotrichum</taxon>
        <taxon>Colletotrichum spaethianum species complex</taxon>
    </lineage>
</organism>
<feature type="domain" description="C2H2-type" evidence="3">
    <location>
        <begin position="543"/>
        <end position="571"/>
    </location>
</feature>
<feature type="compositionally biased region" description="Basic and acidic residues" evidence="2">
    <location>
        <begin position="172"/>
        <end position="187"/>
    </location>
</feature>
<feature type="region of interest" description="Disordered" evidence="2">
    <location>
        <begin position="344"/>
        <end position="496"/>
    </location>
</feature>
<evidence type="ECO:0000256" key="2">
    <source>
        <dbReference type="SAM" id="MobiDB-lite"/>
    </source>
</evidence>
<protein>
    <recommendedName>
        <fullName evidence="3">C2H2-type domain-containing protein</fullName>
    </recommendedName>
</protein>
<evidence type="ECO:0000313" key="5">
    <source>
        <dbReference type="Proteomes" id="UP000076552"/>
    </source>
</evidence>
<comment type="caution">
    <text evidence="4">The sequence shown here is derived from an EMBL/GenBank/DDBJ whole genome shotgun (WGS) entry which is preliminary data.</text>
</comment>
<keyword evidence="5" id="KW-1185">Reference proteome</keyword>
<feature type="compositionally biased region" description="Basic residues" evidence="2">
    <location>
        <begin position="134"/>
        <end position="143"/>
    </location>
</feature>
<name>A0A166V2T9_9PEZI</name>
<feature type="compositionally biased region" description="Acidic residues" evidence="2">
    <location>
        <begin position="468"/>
        <end position="477"/>
    </location>
</feature>
<feature type="compositionally biased region" description="Pro residues" evidence="2">
    <location>
        <begin position="350"/>
        <end position="367"/>
    </location>
</feature>
<feature type="region of interest" description="Disordered" evidence="2">
    <location>
        <begin position="281"/>
        <end position="322"/>
    </location>
</feature>
<feature type="region of interest" description="Disordered" evidence="2">
    <location>
        <begin position="693"/>
        <end position="732"/>
    </location>
</feature>
<dbReference type="AlphaFoldDB" id="A0A166V2T9"/>
<feature type="compositionally biased region" description="Low complexity" evidence="2">
    <location>
        <begin position="716"/>
        <end position="732"/>
    </location>
</feature>
<dbReference type="PROSITE" id="PS50157">
    <property type="entry name" value="ZINC_FINGER_C2H2_2"/>
    <property type="match status" value="1"/>
</dbReference>
<dbReference type="EMBL" id="LFIV01000036">
    <property type="protein sequence ID" value="KZL74100.1"/>
    <property type="molecule type" value="Genomic_DNA"/>
</dbReference>
<evidence type="ECO:0000256" key="1">
    <source>
        <dbReference type="PROSITE-ProRule" id="PRU00042"/>
    </source>
</evidence>
<reference evidence="4 5" key="1">
    <citation type="submission" date="2015-06" db="EMBL/GenBank/DDBJ databases">
        <title>Survival trade-offs in plant roots during colonization by closely related pathogenic and mutualistic fungi.</title>
        <authorList>
            <person name="Hacquard S."/>
            <person name="Kracher B."/>
            <person name="Hiruma K."/>
            <person name="Weinman A."/>
            <person name="Muench P."/>
            <person name="Garrido Oter R."/>
            <person name="Ver Loren van Themaat E."/>
            <person name="Dallerey J.-F."/>
            <person name="Damm U."/>
            <person name="Henrissat B."/>
            <person name="Lespinet O."/>
            <person name="Thon M."/>
            <person name="Kemen E."/>
            <person name="McHardy A.C."/>
            <person name="Schulze-Lefert P."/>
            <person name="O'Connell R.J."/>
        </authorList>
    </citation>
    <scope>NUCLEOTIDE SEQUENCE [LARGE SCALE GENOMIC DNA]</scope>
    <source>
        <strain evidence="4 5">0861</strain>
    </source>
</reference>
<feature type="region of interest" description="Disordered" evidence="2">
    <location>
        <begin position="1"/>
        <end position="187"/>
    </location>
</feature>
<dbReference type="GO" id="GO:0008270">
    <property type="term" value="F:zinc ion binding"/>
    <property type="evidence" value="ECO:0007669"/>
    <property type="project" value="UniProtKB-KW"/>
</dbReference>
<accession>A0A166V2T9</accession>
<proteinExistence type="predicted"/>
<dbReference type="Proteomes" id="UP000076552">
    <property type="component" value="Unassembled WGS sequence"/>
</dbReference>
<evidence type="ECO:0000313" key="4">
    <source>
        <dbReference type="EMBL" id="KZL74100.1"/>
    </source>
</evidence>
<dbReference type="PANTHER" id="PTHR38166">
    <property type="entry name" value="C2H2-TYPE DOMAIN-CONTAINING PROTEIN-RELATED"/>
    <property type="match status" value="1"/>
</dbReference>
<gene>
    <name evidence="4" type="ORF">CT0861_09145</name>
</gene>
<evidence type="ECO:0000259" key="3">
    <source>
        <dbReference type="PROSITE" id="PS50157"/>
    </source>
</evidence>
<feature type="region of interest" description="Disordered" evidence="2">
    <location>
        <begin position="207"/>
        <end position="258"/>
    </location>
</feature>
<dbReference type="InterPro" id="IPR013087">
    <property type="entry name" value="Znf_C2H2_type"/>
</dbReference>
<feature type="compositionally biased region" description="Low complexity" evidence="2">
    <location>
        <begin position="398"/>
        <end position="409"/>
    </location>
</feature>
<sequence length="824" mass="91261">MSPPPPEKGKNPIAGDAASSDEDSRRHRGSSHTPDVETADAHVGTGEAREEKSLDTTQAEPTPKRPGTRSRLSRFLNRPLSGRQEENTDDMSLKKKPASAVPSQNDRPHRVQFPSMDLGPAAPETPPSVQLSMSRKKMKKKKRVVSERGLWNDEITDPTSAIAPGSLSNAEAKGKYRRSEPSVSKDLDLGMFEPQFLSEISVELKPEEVSEPFDQPGRPSPGLIKASRPTKSGKEFDSSSSGTENETSQEVEEPSKKVQRIIVDRVMFSFMNWLDTKLKVKKEDESPEPEPPMPRAAPWNSSSRDDSRSSFTPVPVSGKAPCSTVGGIESMFDAPLPSRQISTMLRSALPSPPPPPLPPMPSLPAPGAPSRILGKKRRVAAGPRLSKSQTPAPNALMAAPPSSFSAPPAHFQLGAPSGRPSASHVVKAAAPLPKKRNARSYQGARVGSVSPGSCVKRSNKHDRSTDGITEDEEENSDGDGNRPPRAKLSKVHEDRENGAKLACPFFKHNPRKYKTQRPCCGPGWDHAHRIKEHIYRKHSLPRFSCPRCSQPFETQADLQAHARSADACEVREPEVLDGVTQDQEKRLRSRKKTSAKELTEAEKWRQMYSILFPDVREREIPSPYYNTEDADTSLGGYEDYLRRELPPLVRRQLEREVERELSFVEEGMKQKVIDIARNLQLTLFKGYQQLENQERGAQGPPGVDASDSRTDGSSFSAPDTSPSTMTTSGTTPEIPDPLEIFSDHIIPDFDFNFLSEVTYNEQQQQQLKEPSLAFEFTQPFDTQQPATMQPGMELVNEQQYCHGLEGYQDSQGNMRDTEPLGYVP</sequence>
<keyword evidence="1" id="KW-0479">Metal-binding</keyword>
<keyword evidence="1" id="KW-0862">Zinc</keyword>
<dbReference type="PANTHER" id="PTHR38166:SF1">
    <property type="entry name" value="C2H2-TYPE DOMAIN-CONTAINING PROTEIN"/>
    <property type="match status" value="1"/>
</dbReference>
<keyword evidence="1" id="KW-0863">Zinc-finger</keyword>